<reference evidence="3 4" key="1">
    <citation type="submission" date="2020-08" db="EMBL/GenBank/DDBJ databases">
        <title>Genomic Encyclopedia of Type Strains, Phase IV (KMG-IV): sequencing the most valuable type-strain genomes for metagenomic binning, comparative biology and taxonomic classification.</title>
        <authorList>
            <person name="Goeker M."/>
        </authorList>
    </citation>
    <scope>NUCLEOTIDE SEQUENCE [LARGE SCALE GENOMIC DNA]</scope>
    <source>
        <strain evidence="3 4">DSM 29781</strain>
    </source>
</reference>
<dbReference type="AlphaFoldDB" id="A0A7W8M7N4"/>
<proteinExistence type="inferred from homology"/>
<gene>
    <name evidence="3" type="ORF">HNQ70_001170</name>
</gene>
<dbReference type="Pfam" id="PF08547">
    <property type="entry name" value="CIA30"/>
    <property type="match status" value="1"/>
</dbReference>
<evidence type="ECO:0000256" key="1">
    <source>
        <dbReference type="ARBA" id="ARBA00007884"/>
    </source>
</evidence>
<organism evidence="3 4">
    <name type="scientific">Quisquiliibacterium transsilvanicum</name>
    <dbReference type="NCBI Taxonomy" id="1549638"/>
    <lineage>
        <taxon>Bacteria</taxon>
        <taxon>Pseudomonadati</taxon>
        <taxon>Pseudomonadota</taxon>
        <taxon>Betaproteobacteria</taxon>
        <taxon>Burkholderiales</taxon>
        <taxon>Burkholderiaceae</taxon>
        <taxon>Quisquiliibacterium</taxon>
    </lineage>
</organism>
<dbReference type="PANTHER" id="PTHR13194">
    <property type="entry name" value="COMPLEX I INTERMEDIATE-ASSOCIATED PROTEIN 30"/>
    <property type="match status" value="1"/>
</dbReference>
<accession>A0A7W8M7N4</accession>
<comment type="caution">
    <text evidence="3">The sequence shown here is derived from an EMBL/GenBank/DDBJ whole genome shotgun (WGS) entry which is preliminary data.</text>
</comment>
<dbReference type="RefSeq" id="WP_183965189.1">
    <property type="nucleotide sequence ID" value="NZ_BAABEW010000017.1"/>
</dbReference>
<evidence type="ECO:0000313" key="4">
    <source>
        <dbReference type="Proteomes" id="UP000532440"/>
    </source>
</evidence>
<comment type="similarity">
    <text evidence="1">Belongs to the CIA30 family.</text>
</comment>
<dbReference type="InterPro" id="IPR039131">
    <property type="entry name" value="NDUFAF1"/>
</dbReference>
<dbReference type="Proteomes" id="UP000532440">
    <property type="component" value="Unassembled WGS sequence"/>
</dbReference>
<sequence length="156" mass="16726">MLDFSDQSVAAEFRVINDGVMGGVSNSRLSQIDGALRFEGQVSLDNNGGFASFRGPLRVPAGAAALLVTLRGDGQRYKLTLKLDDSNATAQYQARFSAPREWTTLRFSPADFTASFRGRPVAAPPLDFGGVRSVGVLISDGQAGAFRVELRTLRAE</sequence>
<name>A0A7W8M7N4_9BURK</name>
<protein>
    <recommendedName>
        <fullName evidence="2">NADH:ubiquinone oxidoreductase intermediate-associated protein 30 domain-containing protein</fullName>
    </recommendedName>
</protein>
<dbReference type="InterPro" id="IPR013857">
    <property type="entry name" value="NADH-UbQ_OxRdtase-assoc_prot30"/>
</dbReference>
<evidence type="ECO:0000259" key="2">
    <source>
        <dbReference type="Pfam" id="PF08547"/>
    </source>
</evidence>
<evidence type="ECO:0000313" key="3">
    <source>
        <dbReference type="EMBL" id="MBB5271166.1"/>
    </source>
</evidence>
<feature type="domain" description="NADH:ubiquinone oxidoreductase intermediate-associated protein 30" evidence="2">
    <location>
        <begin position="3"/>
        <end position="149"/>
    </location>
</feature>
<dbReference type="PANTHER" id="PTHR13194:SF19">
    <property type="entry name" value="NAD(P)-BINDING ROSSMANN-FOLD SUPERFAMILY PROTEIN"/>
    <property type="match status" value="1"/>
</dbReference>
<dbReference type="InterPro" id="IPR008979">
    <property type="entry name" value="Galactose-bd-like_sf"/>
</dbReference>
<dbReference type="SUPFAM" id="SSF49785">
    <property type="entry name" value="Galactose-binding domain-like"/>
    <property type="match status" value="1"/>
</dbReference>
<keyword evidence="4" id="KW-1185">Reference proteome</keyword>
<dbReference type="EMBL" id="JACHGB010000002">
    <property type="protein sequence ID" value="MBB5271166.1"/>
    <property type="molecule type" value="Genomic_DNA"/>
</dbReference>